<dbReference type="PANTHER" id="PTHR12586:SF1">
    <property type="entry name" value="CDP-DIACYLGLYCEROL--GLYCEROL-3-PHOSPHATE 3-PHOSPHATIDYLTRANSFERASE, MITOCHONDRIAL"/>
    <property type="match status" value="1"/>
</dbReference>
<dbReference type="Gene3D" id="3.30.870.10">
    <property type="entry name" value="Endonuclease Chain A"/>
    <property type="match status" value="2"/>
</dbReference>
<gene>
    <name evidence="13" type="ORF">H4Q32_016378</name>
</gene>
<keyword evidence="7 11" id="KW-0443">Lipid metabolism</keyword>
<keyword evidence="6" id="KW-0677">Repeat</keyword>
<dbReference type="InterPro" id="IPR016270">
    <property type="entry name" value="PGS1"/>
</dbReference>
<evidence type="ECO:0000256" key="6">
    <source>
        <dbReference type="ARBA" id="ARBA00022737"/>
    </source>
</evidence>
<comment type="subcellular location">
    <subcellularLocation>
        <location evidence="11">Mitochondrion</location>
    </subcellularLocation>
</comment>
<dbReference type="Proteomes" id="UP000830375">
    <property type="component" value="Unassembled WGS sequence"/>
</dbReference>
<dbReference type="EC" id="2.7.8.5" evidence="11"/>
<evidence type="ECO:0000256" key="5">
    <source>
        <dbReference type="ARBA" id="ARBA00022679"/>
    </source>
</evidence>
<dbReference type="CDD" id="cd09137">
    <property type="entry name" value="PLDc_PGS1_euk_2"/>
    <property type="match status" value="1"/>
</dbReference>
<evidence type="ECO:0000256" key="7">
    <source>
        <dbReference type="ARBA" id="ARBA00023098"/>
    </source>
</evidence>
<reference evidence="13 14" key="1">
    <citation type="submission" date="2022-01" db="EMBL/GenBank/DDBJ databases">
        <title>A high-quality chromosome-level genome assembly of rohu carp, Labeo rohita.</title>
        <authorList>
            <person name="Arick M.A. II"/>
            <person name="Hsu C.-Y."/>
            <person name="Magbanua Z."/>
            <person name="Pechanova O."/>
            <person name="Grover C."/>
            <person name="Miller E."/>
            <person name="Thrash A."/>
            <person name="Ezzel L."/>
            <person name="Alam S."/>
            <person name="Benzie J."/>
            <person name="Hamilton M."/>
            <person name="Karsi A."/>
            <person name="Lawrence M.L."/>
            <person name="Peterson D.G."/>
        </authorList>
    </citation>
    <scope>NUCLEOTIDE SEQUENCE [LARGE SCALE GENOMIC DNA]</scope>
    <source>
        <strain evidence="14">BAU-BD-2019</strain>
        <tissue evidence="13">Blood</tissue>
    </source>
</reference>
<evidence type="ECO:0000256" key="10">
    <source>
        <dbReference type="ARBA" id="ARBA00048586"/>
    </source>
</evidence>
<name>A0ABQ8M6J7_LABRO</name>
<proteinExistence type="inferred from homology"/>
<accession>A0ABQ8M6J7</accession>
<dbReference type="InterPro" id="IPR001736">
    <property type="entry name" value="PLipase_D/transphosphatidylase"/>
</dbReference>
<evidence type="ECO:0000256" key="4">
    <source>
        <dbReference type="ARBA" id="ARBA00022516"/>
    </source>
</evidence>
<protein>
    <recommendedName>
        <fullName evidence="11">CDP-diacylglycerol--glycerol-3-phosphate 3-phosphatidyltransferase</fullName>
        <ecNumber evidence="11">2.7.8.5</ecNumber>
    </recommendedName>
</protein>
<comment type="catalytic activity">
    <reaction evidence="10 11">
        <text>a CDP-1,2-diacyl-sn-glycerol + sn-glycerol 3-phosphate = a 1,2-diacyl-sn-glycero-3-phospho-(1'-sn-glycero-3'-phosphate) + CMP + H(+)</text>
        <dbReference type="Rhea" id="RHEA:12593"/>
        <dbReference type="ChEBI" id="CHEBI:15378"/>
        <dbReference type="ChEBI" id="CHEBI:57597"/>
        <dbReference type="ChEBI" id="CHEBI:58332"/>
        <dbReference type="ChEBI" id="CHEBI:60110"/>
        <dbReference type="ChEBI" id="CHEBI:60377"/>
        <dbReference type="EC" id="2.7.8.5"/>
    </reaction>
</comment>
<evidence type="ECO:0000256" key="9">
    <source>
        <dbReference type="ARBA" id="ARBA00023264"/>
    </source>
</evidence>
<evidence type="ECO:0000259" key="12">
    <source>
        <dbReference type="PROSITE" id="PS50035"/>
    </source>
</evidence>
<dbReference type="CDD" id="cd09135">
    <property type="entry name" value="PLDc_PGS1_euk_1"/>
    <property type="match status" value="1"/>
</dbReference>
<evidence type="ECO:0000256" key="8">
    <source>
        <dbReference type="ARBA" id="ARBA00023209"/>
    </source>
</evidence>
<sequence length="568" mass="64661">MAAPMTWKRVVLSAYTPAFSWVFTRITDRFFRTHDRRRGLRRVTALSEAPLFILFSQELCEIYCSVRSAVLLLAPLLAEADSAPLASSRPPGFTGVEGLHSRFHWMADHVPAFRVPGGRIRILHSPDEFYQAMRVRIKTAKSRVVMASLYLGTGPLEQDLVDCMEEALERSQEDHAPDLKVSFLLDYTRGSRGKHNSRTMLLPLLQRFPEQMRVSLYHTPDLRGLLRLLVPERFNETIGVQHIKAYLFDNSLIISGANLSDSYFTNRQDRYVLLEDCEEVADFFAELVGAVGDVSLQLQPDNSVDMMEGMVHPYKGNRADFSATAQRRIMEVVNTARVRQSVLEEECSEVPDSDETVPNDTWIFPLVQMKPLGIHLDEQVTKRLLTEAGGDSVVYLTSGYFNLTRTYMQLVLGAAADYRILMASPEVNGFFGAKGVAGAIPEAYVHLAQQFYNKVCQLGQQSRVHLHEYHRPDWTFHAKGLWYYVEGSDRPCLTLIGSPNFGYRSVHRDLEAQIAIVTENEELQMQLQQEQEVLYQSSTQVSNSTFNQPDRHVKLWVKLVTPLIKNFF</sequence>
<evidence type="ECO:0000256" key="1">
    <source>
        <dbReference type="ARBA" id="ARBA00003537"/>
    </source>
</evidence>
<evidence type="ECO:0000256" key="2">
    <source>
        <dbReference type="ARBA" id="ARBA00005042"/>
    </source>
</evidence>
<comment type="pathway">
    <text evidence="2 11">Phospholipid metabolism; phosphatidylglycerol biosynthesis; phosphatidylglycerol from CDP-diacylglycerol: step 1/2.</text>
</comment>
<evidence type="ECO:0000256" key="11">
    <source>
        <dbReference type="RuleBase" id="RU365024"/>
    </source>
</evidence>
<comment type="function">
    <text evidence="1 11">Functions in the biosynthesis of the anionic phospholipids phosphatidylglycerol and cardiolipin.</text>
</comment>
<evidence type="ECO:0000256" key="3">
    <source>
        <dbReference type="ARBA" id="ARBA00010682"/>
    </source>
</evidence>
<dbReference type="SUPFAM" id="SSF56024">
    <property type="entry name" value="Phospholipase D/nuclease"/>
    <property type="match status" value="2"/>
</dbReference>
<comment type="similarity">
    <text evidence="3 11">Belongs to the CDP-alcohol phosphatidyltransferase class-II family.</text>
</comment>
<comment type="caution">
    <text evidence="13">The sequence shown here is derived from an EMBL/GenBank/DDBJ whole genome shotgun (WGS) entry which is preliminary data.</text>
</comment>
<dbReference type="PANTHER" id="PTHR12586">
    <property type="entry name" value="CDP-DIACYLGLYCEROL--SERINE O-PHOSPHATIDYLTRANSFERASE"/>
    <property type="match status" value="1"/>
</dbReference>
<keyword evidence="11" id="KW-0067">ATP-binding</keyword>
<keyword evidence="4 11" id="KW-0444">Lipid biosynthesis</keyword>
<keyword evidence="8 11" id="KW-0594">Phospholipid biosynthesis</keyword>
<keyword evidence="9 11" id="KW-1208">Phospholipid metabolism</keyword>
<evidence type="ECO:0000313" key="13">
    <source>
        <dbReference type="EMBL" id="KAI2658334.1"/>
    </source>
</evidence>
<evidence type="ECO:0000313" key="14">
    <source>
        <dbReference type="Proteomes" id="UP000830375"/>
    </source>
</evidence>
<dbReference type="EMBL" id="JACTAM010000012">
    <property type="protein sequence ID" value="KAI2658334.1"/>
    <property type="molecule type" value="Genomic_DNA"/>
</dbReference>
<feature type="domain" description="PLD phosphodiesterase" evidence="12">
    <location>
        <begin position="237"/>
        <end position="263"/>
    </location>
</feature>
<dbReference type="PROSITE" id="PS50035">
    <property type="entry name" value="PLD"/>
    <property type="match status" value="1"/>
</dbReference>
<keyword evidence="11" id="KW-0496">Mitochondrion</keyword>
<organism evidence="13 14">
    <name type="scientific">Labeo rohita</name>
    <name type="common">Indian major carp</name>
    <name type="synonym">Cyprinus rohita</name>
    <dbReference type="NCBI Taxonomy" id="84645"/>
    <lineage>
        <taxon>Eukaryota</taxon>
        <taxon>Metazoa</taxon>
        <taxon>Chordata</taxon>
        <taxon>Craniata</taxon>
        <taxon>Vertebrata</taxon>
        <taxon>Euteleostomi</taxon>
        <taxon>Actinopterygii</taxon>
        <taxon>Neopterygii</taxon>
        <taxon>Teleostei</taxon>
        <taxon>Ostariophysi</taxon>
        <taxon>Cypriniformes</taxon>
        <taxon>Cyprinidae</taxon>
        <taxon>Labeoninae</taxon>
        <taxon>Labeonini</taxon>
        <taxon>Labeo</taxon>
    </lineage>
</organism>
<keyword evidence="5 11" id="KW-0808">Transferase</keyword>
<keyword evidence="11" id="KW-0547">Nucleotide-binding</keyword>
<keyword evidence="14" id="KW-1185">Reference proteome</keyword>